<dbReference type="EMBL" id="KZ613813">
    <property type="protein sequence ID" value="PMD59568.1"/>
    <property type="molecule type" value="Genomic_DNA"/>
</dbReference>
<feature type="active site" description="Charge relay system" evidence="11">
    <location>
        <position position="514"/>
    </location>
</feature>
<evidence type="ECO:0000256" key="4">
    <source>
        <dbReference type="ARBA" id="ARBA00012462"/>
    </source>
</evidence>
<dbReference type="GO" id="GO:0005576">
    <property type="term" value="C:extracellular region"/>
    <property type="evidence" value="ECO:0007669"/>
    <property type="project" value="UniProtKB-SubCell"/>
</dbReference>
<feature type="binding site" evidence="11">
    <location>
        <position position="556"/>
    </location>
    <ligand>
        <name>Ca(2+)</name>
        <dbReference type="ChEBI" id="CHEBI:29108"/>
    </ligand>
</feature>
<feature type="binding site" evidence="11">
    <location>
        <position position="576"/>
    </location>
    <ligand>
        <name>Ca(2+)</name>
        <dbReference type="ChEBI" id="CHEBI:29108"/>
    </ligand>
</feature>
<evidence type="ECO:0000256" key="6">
    <source>
        <dbReference type="ARBA" id="ARBA00022723"/>
    </source>
</evidence>
<accession>A0A2J6T994</accession>
<dbReference type="InterPro" id="IPR050819">
    <property type="entry name" value="Tripeptidyl-peptidase_I"/>
</dbReference>
<dbReference type="AlphaFoldDB" id="A0A2J6T994"/>
<dbReference type="OrthoDB" id="409122at2759"/>
<dbReference type="InterPro" id="IPR030400">
    <property type="entry name" value="Sedolisin_dom"/>
</dbReference>
<evidence type="ECO:0000256" key="5">
    <source>
        <dbReference type="ARBA" id="ARBA00022670"/>
    </source>
</evidence>
<evidence type="ECO:0000256" key="10">
    <source>
        <dbReference type="ARBA" id="ARBA00023145"/>
    </source>
</evidence>
<name>A0A2J6T994_9HELO</name>
<dbReference type="GeneID" id="36592925"/>
<keyword evidence="6 11" id="KW-0479">Metal-binding</keyword>
<dbReference type="RefSeq" id="XP_024736472.1">
    <property type="nucleotide sequence ID" value="XM_024884848.1"/>
</dbReference>
<dbReference type="SMART" id="SM00944">
    <property type="entry name" value="Pro-kuma_activ"/>
    <property type="match status" value="1"/>
</dbReference>
<dbReference type="PROSITE" id="PS51695">
    <property type="entry name" value="SEDOLISIN"/>
    <property type="match status" value="1"/>
</dbReference>
<dbReference type="Pfam" id="PF00082">
    <property type="entry name" value="Peptidase_S8"/>
    <property type="match status" value="1"/>
</dbReference>
<dbReference type="Gene3D" id="3.40.50.200">
    <property type="entry name" value="Peptidase S8/S53 domain"/>
    <property type="match status" value="1"/>
</dbReference>
<dbReference type="CDD" id="cd11377">
    <property type="entry name" value="Pro-peptidase_S53"/>
    <property type="match status" value="1"/>
</dbReference>
<dbReference type="GO" id="GO:0046872">
    <property type="term" value="F:metal ion binding"/>
    <property type="evidence" value="ECO:0007669"/>
    <property type="project" value="UniProtKB-UniRule"/>
</dbReference>
<keyword evidence="7 11" id="KW-0378">Hydrolase</keyword>
<dbReference type="InterPro" id="IPR036852">
    <property type="entry name" value="Peptidase_S8/S53_dom_sf"/>
</dbReference>
<gene>
    <name evidence="13" type="ORF">K444DRAFT_643356</name>
</gene>
<dbReference type="PANTHER" id="PTHR14218:SF19">
    <property type="entry name" value="SERINE PROTEASE AORO, PUTATIVE (AFU_ORTHOLOGUE AFUA_6G10250)-RELATED"/>
    <property type="match status" value="1"/>
</dbReference>
<evidence type="ECO:0000256" key="8">
    <source>
        <dbReference type="ARBA" id="ARBA00022825"/>
    </source>
</evidence>
<dbReference type="GO" id="GO:0004252">
    <property type="term" value="F:serine-type endopeptidase activity"/>
    <property type="evidence" value="ECO:0007669"/>
    <property type="project" value="UniProtKB-UniRule"/>
</dbReference>
<keyword evidence="14" id="KW-1185">Reference proteome</keyword>
<evidence type="ECO:0000313" key="13">
    <source>
        <dbReference type="EMBL" id="PMD59568.1"/>
    </source>
</evidence>
<dbReference type="EC" id="3.4.14.10" evidence="4"/>
<dbReference type="GO" id="GO:0008240">
    <property type="term" value="F:tripeptidyl-peptidase activity"/>
    <property type="evidence" value="ECO:0007669"/>
    <property type="project" value="UniProtKB-EC"/>
</dbReference>
<dbReference type="CDD" id="cd04056">
    <property type="entry name" value="Peptidases_S53"/>
    <property type="match status" value="1"/>
</dbReference>
<evidence type="ECO:0000256" key="11">
    <source>
        <dbReference type="PROSITE-ProRule" id="PRU01032"/>
    </source>
</evidence>
<dbReference type="InterPro" id="IPR000209">
    <property type="entry name" value="Peptidase_S8/S53_dom"/>
</dbReference>
<dbReference type="STRING" id="1095630.A0A2J6T994"/>
<keyword evidence="9 11" id="KW-0106">Calcium</keyword>
<proteinExistence type="predicted"/>
<keyword evidence="10" id="KW-0865">Zymogen</keyword>
<keyword evidence="8 11" id="KW-0720">Serine protease</keyword>
<reference evidence="13 14" key="1">
    <citation type="submission" date="2016-04" db="EMBL/GenBank/DDBJ databases">
        <title>A degradative enzymes factory behind the ericoid mycorrhizal symbiosis.</title>
        <authorList>
            <consortium name="DOE Joint Genome Institute"/>
            <person name="Martino E."/>
            <person name="Morin E."/>
            <person name="Grelet G."/>
            <person name="Kuo A."/>
            <person name="Kohler A."/>
            <person name="Daghino S."/>
            <person name="Barry K."/>
            <person name="Choi C."/>
            <person name="Cichocki N."/>
            <person name="Clum A."/>
            <person name="Copeland A."/>
            <person name="Hainaut M."/>
            <person name="Haridas S."/>
            <person name="Labutti K."/>
            <person name="Lindquist E."/>
            <person name="Lipzen A."/>
            <person name="Khouja H.-R."/>
            <person name="Murat C."/>
            <person name="Ohm R."/>
            <person name="Olson A."/>
            <person name="Spatafora J."/>
            <person name="Veneault-Fourrey C."/>
            <person name="Henrissat B."/>
            <person name="Grigoriev I."/>
            <person name="Martin F."/>
            <person name="Perotto S."/>
        </authorList>
    </citation>
    <scope>NUCLEOTIDE SEQUENCE [LARGE SCALE GENOMIC DNA]</scope>
    <source>
        <strain evidence="13 14">E</strain>
    </source>
</reference>
<protein>
    <recommendedName>
        <fullName evidence="4">tripeptidyl-peptidase II</fullName>
        <ecNumber evidence="4">3.4.14.10</ecNumber>
    </recommendedName>
</protein>
<evidence type="ECO:0000313" key="14">
    <source>
        <dbReference type="Proteomes" id="UP000235371"/>
    </source>
</evidence>
<feature type="active site" description="Charge relay system" evidence="11">
    <location>
        <position position="260"/>
    </location>
</feature>
<organism evidence="13 14">
    <name type="scientific">Hyaloscypha bicolor E</name>
    <dbReference type="NCBI Taxonomy" id="1095630"/>
    <lineage>
        <taxon>Eukaryota</taxon>
        <taxon>Fungi</taxon>
        <taxon>Dikarya</taxon>
        <taxon>Ascomycota</taxon>
        <taxon>Pezizomycotina</taxon>
        <taxon>Leotiomycetes</taxon>
        <taxon>Helotiales</taxon>
        <taxon>Hyaloscyphaceae</taxon>
        <taxon>Hyaloscypha</taxon>
        <taxon>Hyaloscypha bicolor</taxon>
    </lineage>
</organism>
<dbReference type="GO" id="GO:0006508">
    <property type="term" value="P:proteolysis"/>
    <property type="evidence" value="ECO:0007669"/>
    <property type="project" value="UniProtKB-KW"/>
</dbReference>
<dbReference type="SUPFAM" id="SSF54897">
    <property type="entry name" value="Protease propeptides/inhibitors"/>
    <property type="match status" value="1"/>
</dbReference>
<dbReference type="PANTHER" id="PTHR14218">
    <property type="entry name" value="PROTEASE S8 TRIPEPTIDYL PEPTIDASE I CLN2"/>
    <property type="match status" value="1"/>
</dbReference>
<feature type="binding site" evidence="11">
    <location>
        <position position="555"/>
    </location>
    <ligand>
        <name>Ca(2+)</name>
        <dbReference type="ChEBI" id="CHEBI:29108"/>
    </ligand>
</feature>
<sequence>MRLDVSLTVELGLCSRGSETPHPTLLQFGEASPNYGKHWTPQQIAETFAPSSETIREVTTWLLASGNTEGHISLSEGSAWIRVNATVEQTESLLHTKYKAFEHTESGKRTLACDEYSVPQALRHHIDIITPTVHFALKTNGKEKRDRVGAVGPTTQVQWRPMAIQPAAGVTEVSFNYSICASIVYPQCLRALYKMPVGTMDKSSFAVVEYTPYAYSQTDLDLFWDFATGNAVPKGTQPSVKLIDGAVIDQVNLPIDYYVEPNLDLEVAIPLVYPQKVNLYQVGDNYMGASFGDFLDAIDGSYCTYAGGDSPIYDGTYPDPDPRGYQHKKACGTVKPASVISTSYGYNEADLSPAYEMRQCNEYLKLGLQGVTMLFSSGDSGVAGNGGQCCTSPQCKDGVYNDGKSGAFNPSFPSTCPYVTSVGATQIAPGAPITAPETAAEKVFWSGGGFSNVFSAPSYQTSALKYYFSHNSPDYTSRQYNNTQHARGFPDISANGFQFPCSLKGSFYYCYGTSMSTPVVGSLITLINEERIKKGKGSVGFLNPVLYANAGAMNDIKVGGNRGCGTSGFRSVTGWDPVTGLGTPDYEKLLKVFMALP</sequence>
<evidence type="ECO:0000256" key="9">
    <source>
        <dbReference type="ARBA" id="ARBA00022837"/>
    </source>
</evidence>
<comment type="cofactor">
    <cofactor evidence="11">
        <name>Ca(2+)</name>
        <dbReference type="ChEBI" id="CHEBI:29108"/>
    </cofactor>
    <text evidence="11">Binds 1 Ca(2+) ion per subunit.</text>
</comment>
<evidence type="ECO:0000256" key="3">
    <source>
        <dbReference type="ARBA" id="ARBA00004239"/>
    </source>
</evidence>
<feature type="active site" description="Charge relay system" evidence="11">
    <location>
        <position position="264"/>
    </location>
</feature>
<evidence type="ECO:0000256" key="1">
    <source>
        <dbReference type="ARBA" id="ARBA00001910"/>
    </source>
</evidence>
<feature type="binding site" evidence="11">
    <location>
        <position position="574"/>
    </location>
    <ligand>
        <name>Ca(2+)</name>
        <dbReference type="ChEBI" id="CHEBI:29108"/>
    </ligand>
</feature>
<dbReference type="InterPro" id="IPR015366">
    <property type="entry name" value="S53_propep"/>
</dbReference>
<comment type="subcellular location">
    <subcellularLocation>
        <location evidence="3">Secreted</location>
        <location evidence="3">Extracellular space</location>
    </subcellularLocation>
</comment>
<feature type="domain" description="Peptidase S53" evidence="12">
    <location>
        <begin position="183"/>
        <end position="596"/>
    </location>
</feature>
<evidence type="ECO:0000256" key="2">
    <source>
        <dbReference type="ARBA" id="ARBA00002451"/>
    </source>
</evidence>
<dbReference type="Proteomes" id="UP000235371">
    <property type="component" value="Unassembled WGS sequence"/>
</dbReference>
<comment type="catalytic activity">
    <reaction evidence="1">
        <text>Release of an N-terminal tripeptide from a polypeptide.</text>
        <dbReference type="EC" id="3.4.14.10"/>
    </reaction>
</comment>
<dbReference type="Pfam" id="PF09286">
    <property type="entry name" value="Pro-kuma_activ"/>
    <property type="match status" value="1"/>
</dbReference>
<comment type="function">
    <text evidence="2">Secreted tripeptidyl-peptidase which degrades proteins at acidic pHs and is involved in virulence.</text>
</comment>
<dbReference type="InParanoid" id="A0A2J6T994"/>
<dbReference type="SUPFAM" id="SSF52743">
    <property type="entry name" value="Subtilisin-like"/>
    <property type="match status" value="1"/>
</dbReference>
<keyword evidence="5 11" id="KW-0645">Protease</keyword>
<evidence type="ECO:0000256" key="7">
    <source>
        <dbReference type="ARBA" id="ARBA00022801"/>
    </source>
</evidence>
<evidence type="ECO:0000259" key="12">
    <source>
        <dbReference type="PROSITE" id="PS51695"/>
    </source>
</evidence>